<organism evidence="1 2">
    <name type="scientific">Arctium lappa</name>
    <name type="common">Greater burdock</name>
    <name type="synonym">Lappa major</name>
    <dbReference type="NCBI Taxonomy" id="4217"/>
    <lineage>
        <taxon>Eukaryota</taxon>
        <taxon>Viridiplantae</taxon>
        <taxon>Streptophyta</taxon>
        <taxon>Embryophyta</taxon>
        <taxon>Tracheophyta</taxon>
        <taxon>Spermatophyta</taxon>
        <taxon>Magnoliopsida</taxon>
        <taxon>eudicotyledons</taxon>
        <taxon>Gunneridae</taxon>
        <taxon>Pentapetalae</taxon>
        <taxon>asterids</taxon>
        <taxon>campanulids</taxon>
        <taxon>Asterales</taxon>
        <taxon>Asteraceae</taxon>
        <taxon>Carduoideae</taxon>
        <taxon>Cardueae</taxon>
        <taxon>Arctiinae</taxon>
        <taxon>Arctium</taxon>
    </lineage>
</organism>
<reference evidence="1 2" key="2">
    <citation type="journal article" date="2022" name="Mol. Ecol. Resour.">
        <title>The genomes of chicory, endive, great burdock and yacon provide insights into Asteraceae paleo-polyploidization history and plant inulin production.</title>
        <authorList>
            <person name="Fan W."/>
            <person name="Wang S."/>
            <person name="Wang H."/>
            <person name="Wang A."/>
            <person name="Jiang F."/>
            <person name="Liu H."/>
            <person name="Zhao H."/>
            <person name="Xu D."/>
            <person name="Zhang Y."/>
        </authorList>
    </citation>
    <scope>NUCLEOTIDE SEQUENCE [LARGE SCALE GENOMIC DNA]</scope>
    <source>
        <strain evidence="2">cv. Niubang</strain>
    </source>
</reference>
<evidence type="ECO:0000313" key="2">
    <source>
        <dbReference type="Proteomes" id="UP001055879"/>
    </source>
</evidence>
<dbReference type="EMBL" id="CM042047">
    <property type="protein sequence ID" value="KAI3769016.1"/>
    <property type="molecule type" value="Genomic_DNA"/>
</dbReference>
<evidence type="ECO:0000313" key="1">
    <source>
        <dbReference type="EMBL" id="KAI3769016.1"/>
    </source>
</evidence>
<protein>
    <submittedName>
        <fullName evidence="1">Uncharacterized protein</fullName>
    </submittedName>
</protein>
<gene>
    <name evidence="1" type="ORF">L6452_00112</name>
</gene>
<proteinExistence type="predicted"/>
<sequence length="1001" mass="111882">MASAFLSRTLFANRVVSSFAFNQKPQKLASVFFKKPLHSWASSSRMAYMSTSSIRSDMASTGVGSTATFLTKSVSTTEPVVSVDWLHANLREPDIKVLDAFWYMPDEQRNPLQEYQVAHIPGALFFDVDGISDRTTNLPHMLPSEEAFAAAVSALGIENKDGVVVYDGKGIFSAARVWWMFRGFGHDRVWVLDGGLPRWRASGFDVESSASGDAILKACAASEAIEKVYHGQAVGPVTFLTKYQPHLVWTLEQVKKNTEEQTHQHIDARSKARFDGVKINQFIGSHLRACISLKSIARGMQTQGFIDKGRSQSDLSRCEGNINPIVSSFLQKGFSDITNENVGKSLHAFCIKNFCRLSVFHTNTLMNMYSKYGKLEAAWYLFDEMPQRNEATWNTMISTFVRVSLYQDAFELFAQMRAQGFETNGFVIASLLTGCTGSGVMLHQGFQLHGLILKNGLLYNVYAGTALLNLYSAYGFQSSAHRLFEKMPEKNVVSWTSLMVGYSDDGYPMEVIKLYQQMRCEDVDCNQNTFTTVITSCGSLEDESLCLQVLGHVVKCGFVYDLSVANSLISMFGNLGRVQEACYIFNQMSMRDTNSWNAMISAYARNLSYVNSFHCFNLMRYTHEDLDAITLSALLSACGSNSMDNLVWGSAVHGLVYKLGLDSNLCLCNTLLGMYSEAGKSKEMVRLFDEMPKKDLISLIAGFVQEGEYLDALTVLVRMLRRQKSVNHVTFASALTACSDPELLGEAEILHALVFTSGLHDNLIVGNALVTVYGKQKMMSKAEEIFERMREKDLVTWNTLIGGYAGCEEPNLAIKVFNLMKKQDEPINYITLVHMLSSCVAPNYLFSHGMALHSHVINTGFDSDDYVKNSLITMYGKCNDLDSSMRIFDGFVNKACVSWNAIVTAYAHHGHGEEALKRFSEMNKTGIHLDQFSFSAALAAAANLSSLEEGQQLHVDRIKSERTAAVVCVIWIDQQQFHQSIIKQLLNFAFRLFIYTYIWCL</sequence>
<name>A0ACB9FE93_ARCLA</name>
<comment type="caution">
    <text evidence="1">The sequence shown here is derived from an EMBL/GenBank/DDBJ whole genome shotgun (WGS) entry which is preliminary data.</text>
</comment>
<dbReference type="Proteomes" id="UP001055879">
    <property type="component" value="Linkage Group LG01"/>
</dbReference>
<keyword evidence="2" id="KW-1185">Reference proteome</keyword>
<accession>A0ACB9FE93</accession>
<reference evidence="2" key="1">
    <citation type="journal article" date="2022" name="Mol. Ecol. Resour.">
        <title>The genomes of chicory, endive, great burdock and yacon provide insights into Asteraceae palaeo-polyploidization history and plant inulin production.</title>
        <authorList>
            <person name="Fan W."/>
            <person name="Wang S."/>
            <person name="Wang H."/>
            <person name="Wang A."/>
            <person name="Jiang F."/>
            <person name="Liu H."/>
            <person name="Zhao H."/>
            <person name="Xu D."/>
            <person name="Zhang Y."/>
        </authorList>
    </citation>
    <scope>NUCLEOTIDE SEQUENCE [LARGE SCALE GENOMIC DNA]</scope>
    <source>
        <strain evidence="2">cv. Niubang</strain>
    </source>
</reference>